<accession>A0ABW3XIE1</accession>
<protein>
    <submittedName>
        <fullName evidence="1">Uncharacterized protein</fullName>
    </submittedName>
</protein>
<dbReference type="Proteomes" id="UP001597058">
    <property type="component" value="Unassembled WGS sequence"/>
</dbReference>
<dbReference type="RefSeq" id="WP_381328805.1">
    <property type="nucleotide sequence ID" value="NZ_JBHTMM010000033.1"/>
</dbReference>
<evidence type="ECO:0000313" key="2">
    <source>
        <dbReference type="Proteomes" id="UP001597058"/>
    </source>
</evidence>
<keyword evidence="2" id="KW-1185">Reference proteome</keyword>
<evidence type="ECO:0000313" key="1">
    <source>
        <dbReference type="EMBL" id="MFD1309097.1"/>
    </source>
</evidence>
<organism evidence="1 2">
    <name type="scientific">Streptomyces kaempferi</name>
    <dbReference type="NCBI Taxonomy" id="333725"/>
    <lineage>
        <taxon>Bacteria</taxon>
        <taxon>Bacillati</taxon>
        <taxon>Actinomycetota</taxon>
        <taxon>Actinomycetes</taxon>
        <taxon>Kitasatosporales</taxon>
        <taxon>Streptomycetaceae</taxon>
        <taxon>Streptomyces</taxon>
    </lineage>
</organism>
<name>A0ABW3XIE1_9ACTN</name>
<proteinExistence type="predicted"/>
<gene>
    <name evidence="1" type="ORF">ACFQ5X_24970</name>
</gene>
<comment type="caution">
    <text evidence="1">The sequence shown here is derived from an EMBL/GenBank/DDBJ whole genome shotgun (WGS) entry which is preliminary data.</text>
</comment>
<dbReference type="EMBL" id="JBHTMM010000033">
    <property type="protein sequence ID" value="MFD1309097.1"/>
    <property type="molecule type" value="Genomic_DNA"/>
</dbReference>
<sequence>MAITSAIPHIAGIPDPVSLDEAVALFQRTGHPAPKSTLEGWISQAGVTKVRSGKHSYVSFTALLEIHAVKIRARDA</sequence>
<reference evidence="2" key="1">
    <citation type="journal article" date="2019" name="Int. J. Syst. Evol. Microbiol.">
        <title>The Global Catalogue of Microorganisms (GCM) 10K type strain sequencing project: providing services to taxonomists for standard genome sequencing and annotation.</title>
        <authorList>
            <consortium name="The Broad Institute Genomics Platform"/>
            <consortium name="The Broad Institute Genome Sequencing Center for Infectious Disease"/>
            <person name="Wu L."/>
            <person name="Ma J."/>
        </authorList>
    </citation>
    <scope>NUCLEOTIDE SEQUENCE [LARGE SCALE GENOMIC DNA]</scope>
    <source>
        <strain evidence="2">CGMCC 4.7020</strain>
    </source>
</reference>